<accession>A0A4Y2LLE6</accession>
<protein>
    <submittedName>
        <fullName evidence="1">Mariner Mos1 transposase</fullName>
    </submittedName>
</protein>
<sequence length="153" mass="17594">MIVKKKTMFCIWWDQEDVVYHELVKSCETGNSGRCQQQIVNLNQTLIVKRPLWASRPGKMILLHDNASPHASKPVKDTLRSCQGSITPPAVFARIRTVRFSHVPVNDPHTVSAELPNVRRYGPMDHRLICLQRSKILLRRYRNFTGQIGKMCS</sequence>
<keyword evidence="2" id="KW-1185">Reference proteome</keyword>
<dbReference type="AlphaFoldDB" id="A0A4Y2LLE6"/>
<dbReference type="PANTHER" id="PTHR46060">
    <property type="entry name" value="MARINER MOS1 TRANSPOSASE-LIKE PROTEIN"/>
    <property type="match status" value="1"/>
</dbReference>
<dbReference type="InterPro" id="IPR001888">
    <property type="entry name" value="Transposase_1"/>
</dbReference>
<dbReference type="Proteomes" id="UP000499080">
    <property type="component" value="Unassembled WGS sequence"/>
</dbReference>
<comment type="caution">
    <text evidence="1">The sequence shown here is derived from an EMBL/GenBank/DDBJ whole genome shotgun (WGS) entry which is preliminary data.</text>
</comment>
<gene>
    <name evidence="1" type="primary">marinerT_45</name>
    <name evidence="1" type="ORF">AVEN_102091_1</name>
</gene>
<dbReference type="GO" id="GO:0003676">
    <property type="term" value="F:nucleic acid binding"/>
    <property type="evidence" value="ECO:0007669"/>
    <property type="project" value="InterPro"/>
</dbReference>
<organism evidence="1 2">
    <name type="scientific">Araneus ventricosus</name>
    <name type="common">Orbweaver spider</name>
    <name type="synonym">Epeira ventricosa</name>
    <dbReference type="NCBI Taxonomy" id="182803"/>
    <lineage>
        <taxon>Eukaryota</taxon>
        <taxon>Metazoa</taxon>
        <taxon>Ecdysozoa</taxon>
        <taxon>Arthropoda</taxon>
        <taxon>Chelicerata</taxon>
        <taxon>Arachnida</taxon>
        <taxon>Araneae</taxon>
        <taxon>Araneomorphae</taxon>
        <taxon>Entelegynae</taxon>
        <taxon>Araneoidea</taxon>
        <taxon>Araneidae</taxon>
        <taxon>Araneus</taxon>
    </lineage>
</organism>
<dbReference type="InterPro" id="IPR036397">
    <property type="entry name" value="RNaseH_sf"/>
</dbReference>
<evidence type="ECO:0000313" key="1">
    <source>
        <dbReference type="EMBL" id="GBN15611.1"/>
    </source>
</evidence>
<dbReference type="InterPro" id="IPR052709">
    <property type="entry name" value="Transposase-MT_Hybrid"/>
</dbReference>
<name>A0A4Y2LLE6_ARAVE</name>
<dbReference type="PANTHER" id="PTHR46060:SF1">
    <property type="entry name" value="MARINER MOS1 TRANSPOSASE-LIKE PROTEIN"/>
    <property type="match status" value="1"/>
</dbReference>
<reference evidence="1 2" key="1">
    <citation type="journal article" date="2019" name="Sci. Rep.">
        <title>Orb-weaving spider Araneus ventricosus genome elucidates the spidroin gene catalogue.</title>
        <authorList>
            <person name="Kono N."/>
            <person name="Nakamura H."/>
            <person name="Ohtoshi R."/>
            <person name="Moran D.A.P."/>
            <person name="Shinohara A."/>
            <person name="Yoshida Y."/>
            <person name="Fujiwara M."/>
            <person name="Mori M."/>
            <person name="Tomita M."/>
            <person name="Arakawa K."/>
        </authorList>
    </citation>
    <scope>NUCLEOTIDE SEQUENCE [LARGE SCALE GENOMIC DNA]</scope>
</reference>
<dbReference type="EMBL" id="BGPR01006044">
    <property type="protein sequence ID" value="GBN15611.1"/>
    <property type="molecule type" value="Genomic_DNA"/>
</dbReference>
<dbReference type="Gene3D" id="3.30.420.10">
    <property type="entry name" value="Ribonuclease H-like superfamily/Ribonuclease H"/>
    <property type="match status" value="1"/>
</dbReference>
<dbReference type="Pfam" id="PF01359">
    <property type="entry name" value="Transposase_1"/>
    <property type="match status" value="1"/>
</dbReference>
<evidence type="ECO:0000313" key="2">
    <source>
        <dbReference type="Proteomes" id="UP000499080"/>
    </source>
</evidence>
<proteinExistence type="predicted"/>
<dbReference type="OrthoDB" id="6753067at2759"/>